<dbReference type="RefSeq" id="WP_345526011.1">
    <property type="nucleotide sequence ID" value="NZ_BAABKN010000009.1"/>
</dbReference>
<dbReference type="InterPro" id="IPR025937">
    <property type="entry name" value="PDGLE_dom"/>
</dbReference>
<keyword evidence="9" id="KW-1185">Reference proteome</keyword>
<evidence type="ECO:0000256" key="5">
    <source>
        <dbReference type="ARBA" id="ARBA00023136"/>
    </source>
</evidence>
<keyword evidence="2" id="KW-1003">Cell membrane</keyword>
<keyword evidence="3 6" id="KW-0812">Transmembrane</keyword>
<dbReference type="Proteomes" id="UP001499882">
    <property type="component" value="Unassembled WGS sequence"/>
</dbReference>
<keyword evidence="5 6" id="KW-0472">Membrane</keyword>
<evidence type="ECO:0000256" key="4">
    <source>
        <dbReference type="ARBA" id="ARBA00022989"/>
    </source>
</evidence>
<evidence type="ECO:0000256" key="6">
    <source>
        <dbReference type="SAM" id="Phobius"/>
    </source>
</evidence>
<dbReference type="Pfam" id="PF13190">
    <property type="entry name" value="PDGLE"/>
    <property type="match status" value="1"/>
</dbReference>
<evidence type="ECO:0000256" key="2">
    <source>
        <dbReference type="ARBA" id="ARBA00022475"/>
    </source>
</evidence>
<accession>A0ABP8YJB7</accession>
<organism evidence="8 9">
    <name type="scientific">Nocardioides endophyticus</name>
    <dbReference type="NCBI Taxonomy" id="1353775"/>
    <lineage>
        <taxon>Bacteria</taxon>
        <taxon>Bacillati</taxon>
        <taxon>Actinomycetota</taxon>
        <taxon>Actinomycetes</taxon>
        <taxon>Propionibacteriales</taxon>
        <taxon>Nocardioidaceae</taxon>
        <taxon>Nocardioides</taxon>
    </lineage>
</organism>
<protein>
    <recommendedName>
        <fullName evidence="7">PDGLE domain-containing protein</fullName>
    </recommendedName>
</protein>
<evidence type="ECO:0000259" key="7">
    <source>
        <dbReference type="Pfam" id="PF13190"/>
    </source>
</evidence>
<evidence type="ECO:0000256" key="1">
    <source>
        <dbReference type="ARBA" id="ARBA00004236"/>
    </source>
</evidence>
<keyword evidence="4 6" id="KW-1133">Transmembrane helix</keyword>
<sequence>MKNVSTKWVALGIAAAALVLAGIVSFYASGSPDGLTKVSEDKGFASAETEHGAKDSPLAGYSAKDVGNDRLATGIAGVVGVLVVAGLGTGLVYVVRRRDHQPAA</sequence>
<name>A0ABP8YJB7_9ACTN</name>
<reference evidence="9" key="1">
    <citation type="journal article" date="2019" name="Int. J. Syst. Evol. Microbiol.">
        <title>The Global Catalogue of Microorganisms (GCM) 10K type strain sequencing project: providing services to taxonomists for standard genome sequencing and annotation.</title>
        <authorList>
            <consortium name="The Broad Institute Genomics Platform"/>
            <consortium name="The Broad Institute Genome Sequencing Center for Infectious Disease"/>
            <person name="Wu L."/>
            <person name="Ma J."/>
        </authorList>
    </citation>
    <scope>NUCLEOTIDE SEQUENCE [LARGE SCALE GENOMIC DNA]</scope>
    <source>
        <strain evidence="9">JCM 18532</strain>
    </source>
</reference>
<feature type="domain" description="PDGLE" evidence="7">
    <location>
        <begin position="8"/>
        <end position="97"/>
    </location>
</feature>
<evidence type="ECO:0000313" key="9">
    <source>
        <dbReference type="Proteomes" id="UP001499882"/>
    </source>
</evidence>
<comment type="caution">
    <text evidence="8">The sequence shown here is derived from an EMBL/GenBank/DDBJ whole genome shotgun (WGS) entry which is preliminary data.</text>
</comment>
<proteinExistence type="predicted"/>
<dbReference type="EMBL" id="BAABKN010000009">
    <property type="protein sequence ID" value="GAA4731900.1"/>
    <property type="molecule type" value="Genomic_DNA"/>
</dbReference>
<gene>
    <name evidence="8" type="ORF">GCM10023350_14070</name>
</gene>
<evidence type="ECO:0000256" key="3">
    <source>
        <dbReference type="ARBA" id="ARBA00022692"/>
    </source>
</evidence>
<comment type="subcellular location">
    <subcellularLocation>
        <location evidence="1">Cell membrane</location>
    </subcellularLocation>
</comment>
<feature type="transmembrane region" description="Helical" evidence="6">
    <location>
        <begin position="71"/>
        <end position="95"/>
    </location>
</feature>
<evidence type="ECO:0000313" key="8">
    <source>
        <dbReference type="EMBL" id="GAA4731900.1"/>
    </source>
</evidence>